<protein>
    <submittedName>
        <fullName evidence="1">Uncharacterized protein</fullName>
    </submittedName>
</protein>
<sequence length="99" mass="11163">MNDFSRELTSNGDIALVSDEKCILQDVERRLSHYRGSNSIINEEYGTILTDFVSENKMKELGPTEIEFVISQISAVNSVQCDEDFNVTINGSIHYEIGE</sequence>
<name>A0A843AQ59_METAZ</name>
<dbReference type="EMBL" id="JADIIN010000075">
    <property type="protein sequence ID" value="MBF4469638.1"/>
    <property type="molecule type" value="Genomic_DNA"/>
</dbReference>
<evidence type="ECO:0000313" key="1">
    <source>
        <dbReference type="EMBL" id="MBF4469638.1"/>
    </source>
</evidence>
<dbReference type="RefSeq" id="WP_278524254.1">
    <property type="nucleotide sequence ID" value="NZ_JADIIN010000075.1"/>
</dbReference>
<dbReference type="AlphaFoldDB" id="A0A843AQ59"/>
<accession>A0A843AQ59</accession>
<comment type="caution">
    <text evidence="1">The sequence shown here is derived from an EMBL/GenBank/DDBJ whole genome shotgun (WGS) entry which is preliminary data.</text>
</comment>
<proteinExistence type="predicted"/>
<gene>
    <name evidence="1" type="ORF">ISP01_09565</name>
</gene>
<evidence type="ECO:0000313" key="2">
    <source>
        <dbReference type="Proteomes" id="UP000658733"/>
    </source>
</evidence>
<reference evidence="1" key="1">
    <citation type="submission" date="2020-10" db="EMBL/GenBank/DDBJ databases">
        <title>Dehalococcoides mccartyi of a TCE/Cr reducing biochatode.</title>
        <authorList>
            <person name="Matturro B."/>
        </authorList>
    </citation>
    <scope>NUCLEOTIDE SEQUENCE</scope>
    <source>
        <strain evidence="1">Bin4</strain>
    </source>
</reference>
<organism evidence="1 2">
    <name type="scientific">Methanobrevibacter arboriphilus</name>
    <dbReference type="NCBI Taxonomy" id="39441"/>
    <lineage>
        <taxon>Archaea</taxon>
        <taxon>Methanobacteriati</taxon>
        <taxon>Methanobacteriota</taxon>
        <taxon>Methanomada group</taxon>
        <taxon>Methanobacteria</taxon>
        <taxon>Methanobacteriales</taxon>
        <taxon>Methanobacteriaceae</taxon>
        <taxon>Methanobrevibacter</taxon>
    </lineage>
</organism>
<dbReference type="Proteomes" id="UP000658733">
    <property type="component" value="Unassembled WGS sequence"/>
</dbReference>